<evidence type="ECO:0000256" key="10">
    <source>
        <dbReference type="ARBA" id="ARBA00025679"/>
    </source>
</evidence>
<keyword evidence="8" id="KW-0106">Calcium</keyword>
<evidence type="ECO:0000256" key="8">
    <source>
        <dbReference type="ARBA" id="ARBA00022837"/>
    </source>
</evidence>
<comment type="similarity">
    <text evidence="4">Belongs to the polysaccharide lyase 3 family.</text>
</comment>
<dbReference type="InterPro" id="IPR004898">
    <property type="entry name" value="Pectate_lyase_PlyH/PlyE-like"/>
</dbReference>
<dbReference type="InterPro" id="IPR012334">
    <property type="entry name" value="Pectin_lyas_fold"/>
</dbReference>
<dbReference type="EC" id="4.2.2.2" evidence="5"/>
<evidence type="ECO:0000313" key="13">
    <source>
        <dbReference type="WBParaSite" id="Minc3s00620g15204"/>
    </source>
</evidence>
<accession>A0A914LL32</accession>
<dbReference type="GO" id="GO:0045490">
    <property type="term" value="P:pectin catabolic process"/>
    <property type="evidence" value="ECO:0007669"/>
    <property type="project" value="TreeGrafter"/>
</dbReference>
<dbReference type="Proteomes" id="UP000887563">
    <property type="component" value="Unplaced"/>
</dbReference>
<sequence>MFSNFEKVCYHAAGFAGDSSSKTHKVIGGAAQNAPDKFFTQSSKGTTIIQNFCGENFGKVYCSCGSGCNPQYTRNVQLLNSKFKGPGLTLISLNQNYGDSDTFSNIVLDGMNSGNTKIKYACQEYAATTQSVSTLSPLASFVPTVAGTGKSCKYSTSAIKINS</sequence>
<proteinExistence type="inferred from homology"/>
<evidence type="ECO:0000256" key="1">
    <source>
        <dbReference type="ARBA" id="ARBA00000695"/>
    </source>
</evidence>
<dbReference type="PANTHER" id="PTHR33407:SF9">
    <property type="entry name" value="PECTATE LYASE F-RELATED"/>
    <property type="match status" value="1"/>
</dbReference>
<dbReference type="AlphaFoldDB" id="A0A914LL32"/>
<evidence type="ECO:0000256" key="4">
    <source>
        <dbReference type="ARBA" id="ARBA00006463"/>
    </source>
</evidence>
<evidence type="ECO:0000313" key="12">
    <source>
        <dbReference type="Proteomes" id="UP000887563"/>
    </source>
</evidence>
<dbReference type="SUPFAM" id="SSF51126">
    <property type="entry name" value="Pectin lyase-like"/>
    <property type="match status" value="1"/>
</dbReference>
<evidence type="ECO:0000256" key="7">
    <source>
        <dbReference type="ARBA" id="ARBA00022729"/>
    </source>
</evidence>
<dbReference type="Gene3D" id="2.160.20.10">
    <property type="entry name" value="Single-stranded right-handed beta-helix, Pectin lyase-like"/>
    <property type="match status" value="1"/>
</dbReference>
<reference evidence="13" key="1">
    <citation type="submission" date="2022-11" db="UniProtKB">
        <authorList>
            <consortium name="WormBaseParasite"/>
        </authorList>
    </citation>
    <scope>IDENTIFICATION</scope>
</reference>
<keyword evidence="7" id="KW-0732">Signal</keyword>
<comment type="cofactor">
    <cofactor evidence="2">
        <name>Ca(2+)</name>
        <dbReference type="ChEBI" id="CHEBI:29108"/>
    </cofactor>
</comment>
<keyword evidence="6" id="KW-0964">Secreted</keyword>
<evidence type="ECO:0000256" key="5">
    <source>
        <dbReference type="ARBA" id="ARBA00012272"/>
    </source>
</evidence>
<organism evidence="12 13">
    <name type="scientific">Meloidogyne incognita</name>
    <name type="common">Southern root-knot nematode worm</name>
    <name type="synonym">Oxyuris incognita</name>
    <dbReference type="NCBI Taxonomy" id="6306"/>
    <lineage>
        <taxon>Eukaryota</taxon>
        <taxon>Metazoa</taxon>
        <taxon>Ecdysozoa</taxon>
        <taxon>Nematoda</taxon>
        <taxon>Chromadorea</taxon>
        <taxon>Rhabditida</taxon>
        <taxon>Tylenchina</taxon>
        <taxon>Tylenchomorpha</taxon>
        <taxon>Tylenchoidea</taxon>
        <taxon>Meloidogynidae</taxon>
        <taxon>Meloidogyninae</taxon>
        <taxon>Meloidogyne</taxon>
        <taxon>Meloidogyne incognita group</taxon>
    </lineage>
</organism>
<comment type="subcellular location">
    <subcellularLocation>
        <location evidence="3">Secreted</location>
    </subcellularLocation>
</comment>
<evidence type="ECO:0000256" key="2">
    <source>
        <dbReference type="ARBA" id="ARBA00001913"/>
    </source>
</evidence>
<keyword evidence="9" id="KW-0456">Lyase</keyword>
<evidence type="ECO:0000256" key="9">
    <source>
        <dbReference type="ARBA" id="ARBA00023239"/>
    </source>
</evidence>
<protein>
    <recommendedName>
        <fullName evidence="11">Probable pectate lyase F</fullName>
        <ecNumber evidence="5">4.2.2.2</ecNumber>
    </recommendedName>
</protein>
<dbReference type="WBParaSite" id="Minc3s00620g15204">
    <property type="protein sequence ID" value="Minc3s00620g15204"/>
    <property type="gene ID" value="Minc3s00620g15204"/>
</dbReference>
<dbReference type="InterPro" id="IPR011050">
    <property type="entry name" value="Pectin_lyase_fold/virulence"/>
</dbReference>
<evidence type="ECO:0000256" key="11">
    <source>
        <dbReference type="ARBA" id="ARBA00039895"/>
    </source>
</evidence>
<dbReference type="Pfam" id="PF03211">
    <property type="entry name" value="Pectate_lyase"/>
    <property type="match status" value="1"/>
</dbReference>
<dbReference type="PANTHER" id="PTHR33407">
    <property type="entry name" value="PECTATE LYASE F-RELATED"/>
    <property type="match status" value="1"/>
</dbReference>
<comment type="catalytic activity">
    <reaction evidence="1">
        <text>Eliminative cleavage of (1-&gt;4)-alpha-D-galacturonan to give oligosaccharides with 4-deoxy-alpha-D-galact-4-enuronosyl groups at their non-reducing ends.</text>
        <dbReference type="EC" id="4.2.2.2"/>
    </reaction>
</comment>
<dbReference type="GO" id="GO:0030570">
    <property type="term" value="F:pectate lyase activity"/>
    <property type="evidence" value="ECO:0007669"/>
    <property type="project" value="UniProtKB-EC"/>
</dbReference>
<name>A0A914LL32_MELIC</name>
<evidence type="ECO:0000256" key="3">
    <source>
        <dbReference type="ARBA" id="ARBA00004613"/>
    </source>
</evidence>
<dbReference type="GO" id="GO:0005576">
    <property type="term" value="C:extracellular region"/>
    <property type="evidence" value="ECO:0007669"/>
    <property type="project" value="UniProtKB-SubCell"/>
</dbReference>
<keyword evidence="12" id="KW-1185">Reference proteome</keyword>
<comment type="function">
    <text evidence="10">Pectinolytic enzyme consist of four classes of enzymes: pectin lyase, polygalacturonase, pectin methylesterase and rhamnogalacturonase. Among pectinolytic enzymes, pectin lyase is the most important in depolymerization of pectin, since it cleaves internal glycosidic bonds of highly methylated pectins. Favors pectate, the anion, over pectin, the methyl ester.</text>
</comment>
<evidence type="ECO:0000256" key="6">
    <source>
        <dbReference type="ARBA" id="ARBA00022525"/>
    </source>
</evidence>